<dbReference type="OrthoDB" id="10007406at2759"/>
<accession>A0A8S1DG62</accession>
<comment type="caution">
    <text evidence="1">The sequence shown here is derived from an EMBL/GenBank/DDBJ whole genome shotgun (WGS) entry which is preliminary data.</text>
</comment>
<reference evidence="1 2" key="1">
    <citation type="submission" date="2020-04" db="EMBL/GenBank/DDBJ databases">
        <authorList>
            <person name="Alioto T."/>
            <person name="Alioto T."/>
            <person name="Gomez Garrido J."/>
        </authorList>
    </citation>
    <scope>NUCLEOTIDE SEQUENCE [LARGE SCALE GENOMIC DNA]</scope>
</reference>
<gene>
    <name evidence="1" type="ORF">CLODIP_2_CD16131</name>
</gene>
<evidence type="ECO:0000313" key="1">
    <source>
        <dbReference type="EMBL" id="CAB3379611.1"/>
    </source>
</evidence>
<dbReference type="AlphaFoldDB" id="A0A8S1DG62"/>
<name>A0A8S1DG62_9INSE</name>
<keyword evidence="2" id="KW-1185">Reference proteome</keyword>
<organism evidence="1 2">
    <name type="scientific">Cloeon dipterum</name>
    <dbReference type="NCBI Taxonomy" id="197152"/>
    <lineage>
        <taxon>Eukaryota</taxon>
        <taxon>Metazoa</taxon>
        <taxon>Ecdysozoa</taxon>
        <taxon>Arthropoda</taxon>
        <taxon>Hexapoda</taxon>
        <taxon>Insecta</taxon>
        <taxon>Pterygota</taxon>
        <taxon>Palaeoptera</taxon>
        <taxon>Ephemeroptera</taxon>
        <taxon>Pisciforma</taxon>
        <taxon>Baetidae</taxon>
        <taxon>Cloeon</taxon>
    </lineage>
</organism>
<dbReference type="InterPro" id="IPR027993">
    <property type="entry name" value="DUF4495"/>
</dbReference>
<sequence>MELMEDGNLMDRVQILLQRDLGYYEEHQTVLQENLCLGAVGGPFDFPRYASFAAVKLVKWWEEEFYSCFHHPSGLMEPPEKQEQPKEEVSVKKLPASEFVEMVQQSAEKLLEHLHTLSQESLDHADLAVLTATLGAASLCKNALWCFNEQLRKEQKSLSLHQPSRLMQEMVEALAERLLDLHCRLLALYVLQDADSLNWESQHAFFEGQRGSFTIQMWWFYMQGAREDLWNTVPPKTAQRVLAGMLNESLTILTARYSQAKPSLARSPLVVTDIGNILVCVRHLLPSICTSGNELLGLAGPGSNKAARDVHAKCHDLLCTLLLRGCPLATLYKVFRKGADVAPLFNARPLAPATWFVLVAPKLFPGDPPRGDMNSLSDRNAVAVELSVLCAQPEANWPLLVKVLLMRNCVATTILLSHLLRTDLQHQDLTLASIESCGGFLCGATAGCWVEGSQLTPSQVLSALVQIIVIICGDPEGGGMRALHAALSPLLQQDGMDWSCLDKRQMWAEQRRPAWLSALISLVKDSLGPSTVSWATSVDNILQGLHQLGDTIPVGVALVAKLLDDILPADVSPFGGHTLMQLLGAAIYAELIKEGSDAALTLAEEWCGLNTELFKEDVAVVVGAAQERAAELEEDLAEQDSGAEVIEELPQMAEVFVSRLLLTSTGRTSVKIVFKFIQHNVAWLMGQLGVQESRASAPPVHVPAARPAPPPLLHAMFHIGGSRVFDELLTGAWQLNWVSLLHTELGISKTQMTQQLTRRAEFREPHFLNDHDAKVVATLSMIFGVDPI</sequence>
<dbReference type="PANTHER" id="PTHR33960">
    <property type="entry name" value="SIMILAR TO KIAA0825 PROTEIN"/>
    <property type="match status" value="1"/>
</dbReference>
<evidence type="ECO:0000313" key="2">
    <source>
        <dbReference type="Proteomes" id="UP000494165"/>
    </source>
</evidence>
<protein>
    <submittedName>
        <fullName evidence="1">Uncharacterized protein</fullName>
    </submittedName>
</protein>
<dbReference type="EMBL" id="CADEPI010000190">
    <property type="protein sequence ID" value="CAB3379611.1"/>
    <property type="molecule type" value="Genomic_DNA"/>
</dbReference>
<dbReference type="Pfam" id="PF14906">
    <property type="entry name" value="DUF4495"/>
    <property type="match status" value="1"/>
</dbReference>
<dbReference type="PANTHER" id="PTHR33960:SF1">
    <property type="entry name" value="SIMILAR TO KIAA0825 PROTEIN"/>
    <property type="match status" value="1"/>
</dbReference>
<proteinExistence type="predicted"/>
<dbReference type="Proteomes" id="UP000494165">
    <property type="component" value="Unassembled WGS sequence"/>
</dbReference>